<gene>
    <name evidence="16" type="primary">Aste57867_10711</name>
    <name evidence="15" type="ORF">As57867_010671</name>
    <name evidence="16" type="ORF">ASTE57867_10711</name>
</gene>
<dbReference type="PANTHER" id="PTHR11351:SF31">
    <property type="entry name" value="DESATURASE 1, ISOFORM A-RELATED"/>
    <property type="match status" value="1"/>
</dbReference>
<comment type="cofactor">
    <cofactor evidence="12">
        <name>Fe(2+)</name>
        <dbReference type="ChEBI" id="CHEBI:29033"/>
    </cofactor>
</comment>
<dbReference type="GO" id="GO:0006636">
    <property type="term" value="P:unsaturated fatty acid biosynthetic process"/>
    <property type="evidence" value="ECO:0007669"/>
    <property type="project" value="TreeGrafter"/>
</dbReference>
<evidence type="ECO:0000313" key="17">
    <source>
        <dbReference type="Proteomes" id="UP000332933"/>
    </source>
</evidence>
<keyword evidence="11 12" id="KW-0275">Fatty acid biosynthesis</keyword>
<dbReference type="OrthoDB" id="10260134at2759"/>
<dbReference type="Proteomes" id="UP000332933">
    <property type="component" value="Unassembled WGS sequence"/>
</dbReference>
<name>A0A485KR25_9STRA</name>
<dbReference type="AlphaFoldDB" id="A0A485KR25"/>
<keyword evidence="9" id="KW-0443">Lipid metabolism</keyword>
<accession>A0A485KR25</accession>
<comment type="subcellular location">
    <subcellularLocation>
        <location evidence="1">Membrane</location>
        <topology evidence="1">Multi-pass membrane protein</topology>
    </subcellularLocation>
</comment>
<feature type="domain" description="Fatty acid desaturase" evidence="14">
    <location>
        <begin position="39"/>
        <end position="246"/>
    </location>
</feature>
<dbReference type="InterPro" id="IPR015876">
    <property type="entry name" value="Acyl-CoA_DS"/>
</dbReference>
<feature type="transmembrane region" description="Helical" evidence="13">
    <location>
        <begin position="40"/>
        <end position="59"/>
    </location>
</feature>
<evidence type="ECO:0000256" key="13">
    <source>
        <dbReference type="SAM" id="Phobius"/>
    </source>
</evidence>
<organism evidence="16 17">
    <name type="scientific">Aphanomyces stellatus</name>
    <dbReference type="NCBI Taxonomy" id="120398"/>
    <lineage>
        <taxon>Eukaryota</taxon>
        <taxon>Sar</taxon>
        <taxon>Stramenopiles</taxon>
        <taxon>Oomycota</taxon>
        <taxon>Saprolegniomycetes</taxon>
        <taxon>Saprolegniales</taxon>
        <taxon>Verrucalvaceae</taxon>
        <taxon>Aphanomyces</taxon>
    </lineage>
</organism>
<keyword evidence="17" id="KW-1185">Reference proteome</keyword>
<keyword evidence="3 12" id="KW-0444">Lipid biosynthesis</keyword>
<dbReference type="PRINTS" id="PR00075">
    <property type="entry name" value="FACDDSATRASE"/>
</dbReference>
<evidence type="ECO:0000256" key="12">
    <source>
        <dbReference type="RuleBase" id="RU000581"/>
    </source>
</evidence>
<evidence type="ECO:0000256" key="11">
    <source>
        <dbReference type="ARBA" id="ARBA00023160"/>
    </source>
</evidence>
<evidence type="ECO:0000256" key="6">
    <source>
        <dbReference type="ARBA" id="ARBA00022989"/>
    </source>
</evidence>
<dbReference type="EMBL" id="VJMH01005226">
    <property type="protein sequence ID" value="KAF0698670.1"/>
    <property type="molecule type" value="Genomic_DNA"/>
</dbReference>
<evidence type="ECO:0000256" key="1">
    <source>
        <dbReference type="ARBA" id="ARBA00004141"/>
    </source>
</evidence>
<dbReference type="Pfam" id="PF00487">
    <property type="entry name" value="FA_desaturase"/>
    <property type="match status" value="1"/>
</dbReference>
<dbReference type="GO" id="GO:0004768">
    <property type="term" value="F:stearoyl-CoA 9-desaturase activity"/>
    <property type="evidence" value="ECO:0007669"/>
    <property type="project" value="TreeGrafter"/>
</dbReference>
<evidence type="ECO:0000256" key="2">
    <source>
        <dbReference type="ARBA" id="ARBA00009295"/>
    </source>
</evidence>
<evidence type="ECO:0000256" key="4">
    <source>
        <dbReference type="ARBA" id="ARBA00022692"/>
    </source>
</evidence>
<evidence type="ECO:0000256" key="7">
    <source>
        <dbReference type="ARBA" id="ARBA00023002"/>
    </source>
</evidence>
<sequence length="319" mass="36664">MVDWKKHIANANWPMVVYLSLCHTLAAAAIPYFTTAKWQTWVWTLLCYKLAGLGITGGAHRLWSHKAFKAADSVKAFLLFCNCLANQGTLYHWSRDHRVHHKWSETEADPHNAMNGIFFAHMGWLLVKKDPKVIEAGNKINMDDLKEDPFVMFQERLNPWINLFVCFVIPTVVPMYFWNEPWIIGLLLPGFFRYVFVLHATWLVNSAAHFYGSKPYDPTMNPTENTIVAFFAMGEGWHNWHHVFPYDYAASEFGVSTQWNPTKLFIDTMAKLGLVWDRKRALAAWEGRKRRMYGIKGPAVPINEEIEIPASSATKAKAA</sequence>
<feature type="transmembrane region" description="Helical" evidence="13">
    <location>
        <begin position="160"/>
        <end position="177"/>
    </location>
</feature>
<comment type="domain">
    <text evidence="12">The histidine box domains are involved in binding the catalytic metal ions.</text>
</comment>
<keyword evidence="5" id="KW-0276">Fatty acid metabolism</keyword>
<feature type="transmembrane region" description="Helical" evidence="13">
    <location>
        <begin position="183"/>
        <end position="204"/>
    </location>
</feature>
<keyword evidence="6 13" id="KW-1133">Transmembrane helix</keyword>
<dbReference type="CDD" id="cd03505">
    <property type="entry name" value="Delta9-FADS-like"/>
    <property type="match status" value="1"/>
</dbReference>
<evidence type="ECO:0000313" key="16">
    <source>
        <dbReference type="EMBL" id="VFT87581.1"/>
    </source>
</evidence>
<keyword evidence="10 13" id="KW-0472">Membrane</keyword>
<protein>
    <submittedName>
        <fullName evidence="16">Aste57867_10711 protein</fullName>
    </submittedName>
</protein>
<dbReference type="PANTHER" id="PTHR11351">
    <property type="entry name" value="ACYL-COA DESATURASE"/>
    <property type="match status" value="1"/>
</dbReference>
<dbReference type="InterPro" id="IPR005804">
    <property type="entry name" value="FA_desaturase_dom"/>
</dbReference>
<evidence type="ECO:0000256" key="8">
    <source>
        <dbReference type="ARBA" id="ARBA00023004"/>
    </source>
</evidence>
<dbReference type="GO" id="GO:0005789">
    <property type="term" value="C:endoplasmic reticulum membrane"/>
    <property type="evidence" value="ECO:0007669"/>
    <property type="project" value="TreeGrafter"/>
</dbReference>
<dbReference type="GO" id="GO:0005506">
    <property type="term" value="F:iron ion binding"/>
    <property type="evidence" value="ECO:0007669"/>
    <property type="project" value="TreeGrafter"/>
</dbReference>
<feature type="transmembrane region" description="Helical" evidence="13">
    <location>
        <begin position="12"/>
        <end position="34"/>
    </location>
</feature>
<evidence type="ECO:0000256" key="10">
    <source>
        <dbReference type="ARBA" id="ARBA00023136"/>
    </source>
</evidence>
<keyword evidence="7 12" id="KW-0560">Oxidoreductase</keyword>
<evidence type="ECO:0000313" key="15">
    <source>
        <dbReference type="EMBL" id="KAF0698670.1"/>
    </source>
</evidence>
<keyword evidence="4 12" id="KW-0812">Transmembrane</keyword>
<evidence type="ECO:0000256" key="3">
    <source>
        <dbReference type="ARBA" id="ARBA00022516"/>
    </source>
</evidence>
<keyword evidence="8" id="KW-0408">Iron</keyword>
<evidence type="ECO:0000256" key="5">
    <source>
        <dbReference type="ARBA" id="ARBA00022832"/>
    </source>
</evidence>
<evidence type="ECO:0000259" key="14">
    <source>
        <dbReference type="Pfam" id="PF00487"/>
    </source>
</evidence>
<evidence type="ECO:0000256" key="9">
    <source>
        <dbReference type="ARBA" id="ARBA00023098"/>
    </source>
</evidence>
<dbReference type="EMBL" id="CAADRA010005247">
    <property type="protein sequence ID" value="VFT87581.1"/>
    <property type="molecule type" value="Genomic_DNA"/>
</dbReference>
<reference evidence="16 17" key="1">
    <citation type="submission" date="2019-03" db="EMBL/GenBank/DDBJ databases">
        <authorList>
            <person name="Gaulin E."/>
            <person name="Dumas B."/>
        </authorList>
    </citation>
    <scope>NUCLEOTIDE SEQUENCE [LARGE SCALE GENOMIC DNA]</scope>
    <source>
        <strain evidence="16">CBS 568.67</strain>
    </source>
</reference>
<comment type="similarity">
    <text evidence="2 12">Belongs to the fatty acid desaturase type 1 family.</text>
</comment>
<proteinExistence type="inferred from homology"/>
<reference evidence="15" key="2">
    <citation type="submission" date="2019-06" db="EMBL/GenBank/DDBJ databases">
        <title>Genomics analysis of Aphanomyces spp. identifies a new class of oomycete effector associated with host adaptation.</title>
        <authorList>
            <person name="Gaulin E."/>
        </authorList>
    </citation>
    <scope>NUCLEOTIDE SEQUENCE</scope>
    <source>
        <strain evidence="15">CBS 578.67</strain>
    </source>
</reference>